<dbReference type="Pfam" id="PF01359">
    <property type="entry name" value="Transposase_1"/>
    <property type="match status" value="1"/>
</dbReference>
<evidence type="ECO:0000313" key="6">
    <source>
        <dbReference type="EMBL" id="KAJ4436322.1"/>
    </source>
</evidence>
<dbReference type="PROSITE" id="PS50010">
    <property type="entry name" value="DH_2"/>
    <property type="match status" value="1"/>
</dbReference>
<dbReference type="Gene3D" id="3.30.420.10">
    <property type="entry name" value="Ribonuclease H-like superfamily/Ribonuclease H"/>
    <property type="match status" value="1"/>
</dbReference>
<dbReference type="CDD" id="cd00160">
    <property type="entry name" value="RhoGEF"/>
    <property type="match status" value="1"/>
</dbReference>
<dbReference type="SUPFAM" id="SSF50729">
    <property type="entry name" value="PH domain-like"/>
    <property type="match status" value="1"/>
</dbReference>
<dbReference type="InterPro" id="IPR036397">
    <property type="entry name" value="RNaseH_sf"/>
</dbReference>
<evidence type="ECO:0000256" key="2">
    <source>
        <dbReference type="ARBA" id="ARBA00022490"/>
    </source>
</evidence>
<dbReference type="InterPro" id="IPR000219">
    <property type="entry name" value="DH_dom"/>
</dbReference>
<sequence>MHPRILLATDPFRALRHQFEAGDGRVRNAGVRGGRGVLRKDMDARVSRRISDTEKVIPSTTYSPSREENISHHLTWNFVLPNFDRLSTAHKPIRDNSSSSRRCIGNLKEQLQKDIIDCEVFSLQLDKSVDVSDTDQSLIFIRMVFQDFTIKEEFLVKSFLKERKDEYEQLEDEQWLYDLTFLADFTDTLSPDTEAFDRNNVLKLSLCPVRQLVEDLVIFVVEKCLWDRFSHFTSNLFCSDVDLDAQGLSYNTNSGSSSNSSLSTRSLDSPSNSLEMVTAARTQDAVTVTLTPSSSAAEWDSDLEAEPDPADWSSGVEEDVLKQLSAREKKRQEVINELFHTERSHVRNLKVMEQVFYRPMLENQVLPSDHIQLLFANLDEMLDIHSQFNNSMKSKRRENPLVGDVADILLSMFDGAAGENFQRAAATYCARQQIALELLKERRRKDTKLNNFLTDAEGNSMCRRLQLKDILPTAMQSLAKYTEEDTEESRSVQRAVERSKEILNHVNQAVREAEDNQRLSDIQRRLDKSGFEKVEHPMAGEFKHIDLTKHRLIYEGSLNWRIGNRQKLIDLHVLLLDDVIILLQKQDEKYVLKFYNMNTASGGGERSPTLSPIIKVSTVLVRPNAVDKKALYLVNTSHNGAQIYDLVATSSSERKTSSTFHMAWCTISCKTLKFHKVSAHWMHKNLTDDHKSQRMMTCLDHLRCYVGEGYDFLKGIVTGDESWAYHYTPKTKQASMEWKRAASPVKKKFKVTQSAKKVLVTVFWDMHGVLLVDFAKHGTTVIAPAYIQMLVKLCCALCDKRFNINADNVKLLHDNACSHVAASVREKIKTFGWKVLQYPPYNPDLGPSDFHLFGPVKKFLATHHFATDAEVQSTVHRWLYSILGADDVKQTAIQLYLQCSVANYIAVYECKTREISCA</sequence>
<dbReference type="Gene3D" id="2.30.29.30">
    <property type="entry name" value="Pleckstrin-homology domain (PH domain)/Phosphotyrosine-binding domain (PTB)"/>
    <property type="match status" value="1"/>
</dbReference>
<proteinExistence type="predicted"/>
<evidence type="ECO:0000313" key="7">
    <source>
        <dbReference type="Proteomes" id="UP001148838"/>
    </source>
</evidence>
<feature type="domain" description="DH" evidence="5">
    <location>
        <begin position="330"/>
        <end position="509"/>
    </location>
</feature>
<dbReference type="EMBL" id="JAJSOF020000023">
    <property type="protein sequence ID" value="KAJ4436322.1"/>
    <property type="molecule type" value="Genomic_DNA"/>
</dbReference>
<name>A0ABQ8SRK9_PERAM</name>
<dbReference type="InterPro" id="IPR011993">
    <property type="entry name" value="PH-like_dom_sf"/>
</dbReference>
<protein>
    <recommendedName>
        <fullName evidence="5">DH domain-containing protein</fullName>
    </recommendedName>
</protein>
<dbReference type="InterPro" id="IPR041020">
    <property type="entry name" value="PH_16"/>
</dbReference>
<dbReference type="Pfam" id="PF17838">
    <property type="entry name" value="PH_16"/>
    <property type="match status" value="1"/>
</dbReference>
<dbReference type="PANTHER" id="PTHR45872">
    <property type="entry name" value="RHO GUANINE NUCLEOTIDE EXCHANGE FACTOR 2, ISOFORM D"/>
    <property type="match status" value="1"/>
</dbReference>
<organism evidence="6 7">
    <name type="scientific">Periplaneta americana</name>
    <name type="common">American cockroach</name>
    <name type="synonym">Blatta americana</name>
    <dbReference type="NCBI Taxonomy" id="6978"/>
    <lineage>
        <taxon>Eukaryota</taxon>
        <taxon>Metazoa</taxon>
        <taxon>Ecdysozoa</taxon>
        <taxon>Arthropoda</taxon>
        <taxon>Hexapoda</taxon>
        <taxon>Insecta</taxon>
        <taxon>Pterygota</taxon>
        <taxon>Neoptera</taxon>
        <taxon>Polyneoptera</taxon>
        <taxon>Dictyoptera</taxon>
        <taxon>Blattodea</taxon>
        <taxon>Blattoidea</taxon>
        <taxon>Blattidae</taxon>
        <taxon>Blattinae</taxon>
        <taxon>Periplaneta</taxon>
    </lineage>
</organism>
<dbReference type="SMART" id="SM00325">
    <property type="entry name" value="RhoGEF"/>
    <property type="match status" value="1"/>
</dbReference>
<keyword evidence="3" id="KW-0597">Phosphoprotein</keyword>
<dbReference type="InterPro" id="IPR001888">
    <property type="entry name" value="Transposase_1"/>
</dbReference>
<reference evidence="6 7" key="1">
    <citation type="journal article" date="2022" name="Allergy">
        <title>Genome assembly and annotation of Periplaneta americana reveal a comprehensive cockroach allergen profile.</title>
        <authorList>
            <person name="Wang L."/>
            <person name="Xiong Q."/>
            <person name="Saelim N."/>
            <person name="Wang L."/>
            <person name="Nong W."/>
            <person name="Wan A.T."/>
            <person name="Shi M."/>
            <person name="Liu X."/>
            <person name="Cao Q."/>
            <person name="Hui J.H.L."/>
            <person name="Sookrung N."/>
            <person name="Leung T.F."/>
            <person name="Tungtrongchitr A."/>
            <person name="Tsui S.K.W."/>
        </authorList>
    </citation>
    <scope>NUCLEOTIDE SEQUENCE [LARGE SCALE GENOMIC DNA]</scope>
    <source>
        <strain evidence="6">PWHHKU_190912</strain>
    </source>
</reference>
<dbReference type="Pfam" id="PF00621">
    <property type="entry name" value="RhoGEF"/>
    <property type="match status" value="1"/>
</dbReference>
<feature type="region of interest" description="Disordered" evidence="4">
    <location>
        <begin position="293"/>
        <end position="315"/>
    </location>
</feature>
<dbReference type="Gene3D" id="1.20.900.10">
    <property type="entry name" value="Dbl homology (DH) domain"/>
    <property type="match status" value="1"/>
</dbReference>
<comment type="subcellular location">
    <subcellularLocation>
        <location evidence="1">Cytoplasm</location>
    </subcellularLocation>
</comment>
<gene>
    <name evidence="6" type="ORF">ANN_18953</name>
</gene>
<keyword evidence="7" id="KW-1185">Reference proteome</keyword>
<dbReference type="SUPFAM" id="SSF48065">
    <property type="entry name" value="DBL homology domain (DH-domain)"/>
    <property type="match status" value="1"/>
</dbReference>
<comment type="caution">
    <text evidence="6">The sequence shown here is derived from an EMBL/GenBank/DDBJ whole genome shotgun (WGS) entry which is preliminary data.</text>
</comment>
<evidence type="ECO:0000256" key="1">
    <source>
        <dbReference type="ARBA" id="ARBA00004496"/>
    </source>
</evidence>
<evidence type="ECO:0000256" key="4">
    <source>
        <dbReference type="SAM" id="MobiDB-lite"/>
    </source>
</evidence>
<dbReference type="PANTHER" id="PTHR45872:SF2">
    <property type="entry name" value="RHO GUANINE NUCLEOTIDE EXCHANGE FACTOR 2, ISOFORM D"/>
    <property type="match status" value="1"/>
</dbReference>
<evidence type="ECO:0000256" key="3">
    <source>
        <dbReference type="ARBA" id="ARBA00022553"/>
    </source>
</evidence>
<dbReference type="InterPro" id="IPR035899">
    <property type="entry name" value="DBL_dom_sf"/>
</dbReference>
<keyword evidence="2" id="KW-0963">Cytoplasm</keyword>
<evidence type="ECO:0000259" key="5">
    <source>
        <dbReference type="PROSITE" id="PS50010"/>
    </source>
</evidence>
<dbReference type="Proteomes" id="UP001148838">
    <property type="component" value="Unassembled WGS sequence"/>
</dbReference>
<accession>A0ABQ8SRK9</accession>
<feature type="compositionally biased region" description="Acidic residues" evidence="4">
    <location>
        <begin position="299"/>
        <end position="309"/>
    </location>
</feature>